<protein>
    <submittedName>
        <fullName evidence="2">Uncharacterized protein</fullName>
    </submittedName>
</protein>
<dbReference type="Proteomes" id="UP001458880">
    <property type="component" value="Unassembled WGS sequence"/>
</dbReference>
<proteinExistence type="predicted"/>
<dbReference type="AlphaFoldDB" id="A0AAW1L6P3"/>
<accession>A0AAW1L6P3</accession>
<feature type="compositionally biased region" description="Basic residues" evidence="1">
    <location>
        <begin position="83"/>
        <end position="100"/>
    </location>
</feature>
<organism evidence="2 3">
    <name type="scientific">Popillia japonica</name>
    <name type="common">Japanese beetle</name>
    <dbReference type="NCBI Taxonomy" id="7064"/>
    <lineage>
        <taxon>Eukaryota</taxon>
        <taxon>Metazoa</taxon>
        <taxon>Ecdysozoa</taxon>
        <taxon>Arthropoda</taxon>
        <taxon>Hexapoda</taxon>
        <taxon>Insecta</taxon>
        <taxon>Pterygota</taxon>
        <taxon>Neoptera</taxon>
        <taxon>Endopterygota</taxon>
        <taxon>Coleoptera</taxon>
        <taxon>Polyphaga</taxon>
        <taxon>Scarabaeiformia</taxon>
        <taxon>Scarabaeidae</taxon>
        <taxon>Rutelinae</taxon>
        <taxon>Popillia</taxon>
    </lineage>
</organism>
<feature type="region of interest" description="Disordered" evidence="1">
    <location>
        <begin position="345"/>
        <end position="370"/>
    </location>
</feature>
<feature type="compositionally biased region" description="Low complexity" evidence="1">
    <location>
        <begin position="109"/>
        <end position="119"/>
    </location>
</feature>
<feature type="region of interest" description="Disordered" evidence="1">
    <location>
        <begin position="504"/>
        <end position="528"/>
    </location>
</feature>
<sequence>MLSEVQWERVLHHSNAQDRFSAFHDILVNTYNVCFPETYKKNNYTKDSNWKSNEIQEVKTNKFGSKKRGKTRNRGRSFDPKKNSRNKFGSKKRGKTRNRGRSFDPKKNSSPSSSSLSSPNETHKFLCHSRNKFGTVPTRQPQKELLAEQFEPKQSQRDVLQFRTQSQCYSFVRRAIQKLAGTGKRVGVHRPWFLDSWTNCTKEVPPKRYDPDGCEQCFCENVQDIPIELRRVDDDDVPQNVQDIPIELRRVDDDDVPQRRQTFPSSLIFNDVYSNLKSRSMTNIKTADGNEITRSKSSVHNIVDSKAETVPETAILPNNNKISTTNTLNKPKLVKQKKSICEEDAEEALDEPTEMKQVSNHTEMRSMSSRRNVFKQRSLNEELMSTDRLQEKEKVRQHIQKQTSLNEDLICHRHHTFDSIKDSLFSASTAKKLHLIKTGFTKKIKNSTTNIEKVAGGSLKNGFVKMFQNWTSSELISPTIPEDDTLLAPKKVIVIENKIECERRHSKEDGSDSSKDSSLQSDTSVDSEDSFASVIFVPKCDPISPSLSSFQNAIRSHLR</sequence>
<comment type="caution">
    <text evidence="2">The sequence shown here is derived from an EMBL/GenBank/DDBJ whole genome shotgun (WGS) entry which is preliminary data.</text>
</comment>
<feature type="compositionally biased region" description="Polar residues" evidence="1">
    <location>
        <begin position="356"/>
        <end position="370"/>
    </location>
</feature>
<evidence type="ECO:0000313" key="3">
    <source>
        <dbReference type="Proteomes" id="UP001458880"/>
    </source>
</evidence>
<dbReference type="EMBL" id="JASPKY010000164">
    <property type="protein sequence ID" value="KAK9729013.1"/>
    <property type="molecule type" value="Genomic_DNA"/>
</dbReference>
<evidence type="ECO:0000313" key="2">
    <source>
        <dbReference type="EMBL" id="KAK9729013.1"/>
    </source>
</evidence>
<reference evidence="2 3" key="1">
    <citation type="journal article" date="2024" name="BMC Genomics">
        <title>De novo assembly and annotation of Popillia japonica's genome with initial clues to its potential as an invasive pest.</title>
        <authorList>
            <person name="Cucini C."/>
            <person name="Boschi S."/>
            <person name="Funari R."/>
            <person name="Cardaioli E."/>
            <person name="Iannotti N."/>
            <person name="Marturano G."/>
            <person name="Paoli F."/>
            <person name="Bruttini M."/>
            <person name="Carapelli A."/>
            <person name="Frati F."/>
            <person name="Nardi F."/>
        </authorList>
    </citation>
    <scope>NUCLEOTIDE SEQUENCE [LARGE SCALE GENOMIC DNA]</scope>
    <source>
        <strain evidence="2">DMR45628</strain>
    </source>
</reference>
<gene>
    <name evidence="2" type="ORF">QE152_g16924</name>
</gene>
<name>A0AAW1L6P3_POPJA</name>
<feature type="region of interest" description="Disordered" evidence="1">
    <location>
        <begin position="56"/>
        <end position="122"/>
    </location>
</feature>
<feature type="compositionally biased region" description="Basic and acidic residues" evidence="1">
    <location>
        <begin position="504"/>
        <end position="515"/>
    </location>
</feature>
<feature type="compositionally biased region" description="Basic residues" evidence="1">
    <location>
        <begin position="64"/>
        <end position="75"/>
    </location>
</feature>
<evidence type="ECO:0000256" key="1">
    <source>
        <dbReference type="SAM" id="MobiDB-lite"/>
    </source>
</evidence>
<keyword evidence="3" id="KW-1185">Reference proteome</keyword>